<feature type="compositionally biased region" description="Basic and acidic residues" evidence="1">
    <location>
        <begin position="194"/>
        <end position="206"/>
    </location>
</feature>
<feature type="region of interest" description="Disordered" evidence="1">
    <location>
        <begin position="82"/>
        <end position="138"/>
    </location>
</feature>
<feature type="compositionally biased region" description="Polar residues" evidence="1">
    <location>
        <begin position="85"/>
        <end position="96"/>
    </location>
</feature>
<accession>A0ABD2KT57</accession>
<dbReference type="Proteomes" id="UP001620626">
    <property type="component" value="Unassembled WGS sequence"/>
</dbReference>
<evidence type="ECO:0000256" key="1">
    <source>
        <dbReference type="SAM" id="MobiDB-lite"/>
    </source>
</evidence>
<feature type="region of interest" description="Disordered" evidence="1">
    <location>
        <begin position="159"/>
        <end position="210"/>
    </location>
</feature>
<sequence>MRKNARKLATEELRKGDDGTETAKTTKLMKNVEKSEKMEQKVPLKGNKKENVRKLREKYAQELDKVLGMARETNLEMEEKLRKMQWQTEEGQSSETVKSRRDSAEKCQNERNKNRVKWLKKRLPLSENQQPTPPKRKEMLPLQTWFGSDKQFVTFSVNGSTSPARKKAHFQTPISEDLRWAASSNNPSTSGDAKPNEKQTVPKRDGGSANASQQKAVVESVFCAPSQLQKNLHASVLYLMSLRDNEQQNLLRLLCNHPILLYQKVLEMSGDLQHKGTKRAKKEFVNFSGVICHFPTRYELCQCRIEDSGKLFKLFEIATERSTERLIVASNFVKTLDLLDSLFGLLRDHFVVFRINPNTPITALPQIEHQILEGAKGQNQIVLLSSKMERLNCELFHSARLIFFDFDPCNDGKTIRKWDTEGRLKSVQRLITSETFEANEFSLSDGDNSRPNSQPTNLVL</sequence>
<protein>
    <submittedName>
        <fullName evidence="2">Uncharacterized protein</fullName>
    </submittedName>
</protein>
<gene>
    <name evidence="2" type="ORF">niasHT_016814</name>
</gene>
<dbReference type="EMBL" id="JBICBT010000659">
    <property type="protein sequence ID" value="KAL3106127.1"/>
    <property type="molecule type" value="Genomic_DNA"/>
</dbReference>
<dbReference type="AlphaFoldDB" id="A0ABD2KT57"/>
<feature type="region of interest" description="Disordered" evidence="1">
    <location>
        <begin position="31"/>
        <end position="50"/>
    </location>
</feature>
<evidence type="ECO:0000313" key="3">
    <source>
        <dbReference type="Proteomes" id="UP001620626"/>
    </source>
</evidence>
<dbReference type="InterPro" id="IPR027417">
    <property type="entry name" value="P-loop_NTPase"/>
</dbReference>
<feature type="compositionally biased region" description="Polar residues" evidence="1">
    <location>
        <begin position="182"/>
        <end position="191"/>
    </location>
</feature>
<reference evidence="2 3" key="1">
    <citation type="submission" date="2024-10" db="EMBL/GenBank/DDBJ databases">
        <authorList>
            <person name="Kim D."/>
        </authorList>
    </citation>
    <scope>NUCLEOTIDE SEQUENCE [LARGE SCALE GENOMIC DNA]</scope>
    <source>
        <strain evidence="2">BH-2024</strain>
    </source>
</reference>
<organism evidence="2 3">
    <name type="scientific">Heterodera trifolii</name>
    <dbReference type="NCBI Taxonomy" id="157864"/>
    <lineage>
        <taxon>Eukaryota</taxon>
        <taxon>Metazoa</taxon>
        <taxon>Ecdysozoa</taxon>
        <taxon>Nematoda</taxon>
        <taxon>Chromadorea</taxon>
        <taxon>Rhabditida</taxon>
        <taxon>Tylenchina</taxon>
        <taxon>Tylenchomorpha</taxon>
        <taxon>Tylenchoidea</taxon>
        <taxon>Heteroderidae</taxon>
        <taxon>Heteroderinae</taxon>
        <taxon>Heterodera</taxon>
    </lineage>
</organism>
<dbReference type="Gene3D" id="3.40.50.300">
    <property type="entry name" value="P-loop containing nucleotide triphosphate hydrolases"/>
    <property type="match status" value="1"/>
</dbReference>
<feature type="compositionally biased region" description="Basic and acidic residues" evidence="1">
    <location>
        <begin position="97"/>
        <end position="113"/>
    </location>
</feature>
<feature type="compositionally biased region" description="Basic residues" evidence="1">
    <location>
        <begin position="114"/>
        <end position="123"/>
    </location>
</feature>
<evidence type="ECO:0000313" key="2">
    <source>
        <dbReference type="EMBL" id="KAL3106127.1"/>
    </source>
</evidence>
<keyword evidence="3" id="KW-1185">Reference proteome</keyword>
<feature type="region of interest" description="Disordered" evidence="1">
    <location>
        <begin position="1"/>
        <end position="26"/>
    </location>
</feature>
<comment type="caution">
    <text evidence="2">The sequence shown here is derived from an EMBL/GenBank/DDBJ whole genome shotgun (WGS) entry which is preliminary data.</text>
</comment>
<feature type="compositionally biased region" description="Basic and acidic residues" evidence="1">
    <location>
        <begin position="8"/>
        <end position="18"/>
    </location>
</feature>
<name>A0ABD2KT57_9BILA</name>
<proteinExistence type="predicted"/>